<dbReference type="GO" id="GO:0006508">
    <property type="term" value="P:proteolysis"/>
    <property type="evidence" value="ECO:0007669"/>
    <property type="project" value="UniProtKB-KW"/>
</dbReference>
<dbReference type="GO" id="GO:0016829">
    <property type="term" value="F:lyase activity"/>
    <property type="evidence" value="ECO:0007669"/>
    <property type="project" value="UniProtKB-KW"/>
</dbReference>
<dbReference type="InterPro" id="IPR003738">
    <property type="entry name" value="SRAP"/>
</dbReference>
<keyword evidence="3" id="KW-0227">DNA damage</keyword>
<evidence type="ECO:0000256" key="2">
    <source>
        <dbReference type="ARBA" id="ARBA00022670"/>
    </source>
</evidence>
<dbReference type="Pfam" id="PF02586">
    <property type="entry name" value="SRAP"/>
    <property type="match status" value="1"/>
</dbReference>
<keyword evidence="2 8" id="KW-0645">Protease</keyword>
<keyword evidence="6" id="KW-0238">DNA-binding</keyword>
<dbReference type="RefSeq" id="WP_132225841.1">
    <property type="nucleotide sequence ID" value="NZ_JANKBG010000039.1"/>
</dbReference>
<evidence type="ECO:0000256" key="3">
    <source>
        <dbReference type="ARBA" id="ARBA00022763"/>
    </source>
</evidence>
<dbReference type="PANTHER" id="PTHR13604:SF0">
    <property type="entry name" value="ABASIC SITE PROCESSING PROTEIN HMCES"/>
    <property type="match status" value="1"/>
</dbReference>
<evidence type="ECO:0000313" key="9">
    <source>
        <dbReference type="EMBL" id="TCU52208.1"/>
    </source>
</evidence>
<gene>
    <name evidence="9" type="ORF">EDD61_1387</name>
</gene>
<comment type="similarity">
    <text evidence="1 8">Belongs to the SOS response-associated peptidase family.</text>
</comment>
<keyword evidence="5" id="KW-0190">Covalent protein-DNA linkage</keyword>
<sequence length="183" mass="21552">MCGRYYFAFEDSVPFQRLQSKVEQKALFEYAQEEVFPSQKALVLTRGENDYDVDVMKWGMEGYQGKRLINARKEGIEQKKTFAPYLKKRCLIPCNGFYEWIKTGNGKQKIYIRKQGMPLFYLAGIYNEKKEFVIVTGETSDAMAQIHNRTPIILREEQIISYLQEELAFQVDNEDLLFIKEKK</sequence>
<dbReference type="EC" id="3.4.-.-" evidence="8"/>
<accession>A0A4R3STW1</accession>
<evidence type="ECO:0000256" key="4">
    <source>
        <dbReference type="ARBA" id="ARBA00022801"/>
    </source>
</evidence>
<dbReference type="InterPro" id="IPR036590">
    <property type="entry name" value="SRAP-like"/>
</dbReference>
<organism evidence="9 10">
    <name type="scientific">Longicatena caecimuris</name>
    <dbReference type="NCBI Taxonomy" id="1796635"/>
    <lineage>
        <taxon>Bacteria</taxon>
        <taxon>Bacillati</taxon>
        <taxon>Bacillota</taxon>
        <taxon>Erysipelotrichia</taxon>
        <taxon>Erysipelotrichales</taxon>
        <taxon>Erysipelotrichaceae</taxon>
        <taxon>Longicatena</taxon>
    </lineage>
</organism>
<dbReference type="SUPFAM" id="SSF143081">
    <property type="entry name" value="BB1717-like"/>
    <property type="match status" value="1"/>
</dbReference>
<evidence type="ECO:0000256" key="7">
    <source>
        <dbReference type="ARBA" id="ARBA00023239"/>
    </source>
</evidence>
<keyword evidence="10" id="KW-1185">Reference proteome</keyword>
<evidence type="ECO:0000313" key="10">
    <source>
        <dbReference type="Proteomes" id="UP000295773"/>
    </source>
</evidence>
<dbReference type="GO" id="GO:0008233">
    <property type="term" value="F:peptidase activity"/>
    <property type="evidence" value="ECO:0007669"/>
    <property type="project" value="UniProtKB-KW"/>
</dbReference>
<evidence type="ECO:0000256" key="1">
    <source>
        <dbReference type="ARBA" id="ARBA00008136"/>
    </source>
</evidence>
<evidence type="ECO:0000256" key="8">
    <source>
        <dbReference type="RuleBase" id="RU364100"/>
    </source>
</evidence>
<dbReference type="GO" id="GO:0106300">
    <property type="term" value="P:protein-DNA covalent cross-linking repair"/>
    <property type="evidence" value="ECO:0007669"/>
    <property type="project" value="InterPro"/>
</dbReference>
<dbReference type="EMBL" id="SMBP01000038">
    <property type="protein sequence ID" value="TCU52208.1"/>
    <property type="molecule type" value="Genomic_DNA"/>
</dbReference>
<dbReference type="Gene3D" id="3.90.1680.10">
    <property type="entry name" value="SOS response associated peptidase-like"/>
    <property type="match status" value="1"/>
</dbReference>
<reference evidence="9 10" key="1">
    <citation type="submission" date="2019-03" db="EMBL/GenBank/DDBJ databases">
        <title>Genomic Encyclopedia of Type Strains, Phase IV (KMG-IV): sequencing the most valuable type-strain genomes for metagenomic binning, comparative biology and taxonomic classification.</title>
        <authorList>
            <person name="Goeker M."/>
        </authorList>
    </citation>
    <scope>NUCLEOTIDE SEQUENCE [LARGE SCALE GENOMIC DNA]</scope>
    <source>
        <strain evidence="9 10">DSM 29481</strain>
    </source>
</reference>
<dbReference type="Proteomes" id="UP000295773">
    <property type="component" value="Unassembled WGS sequence"/>
</dbReference>
<evidence type="ECO:0000256" key="6">
    <source>
        <dbReference type="ARBA" id="ARBA00023125"/>
    </source>
</evidence>
<dbReference type="AlphaFoldDB" id="A0A4R3STW1"/>
<comment type="caution">
    <text evidence="9">The sequence shown here is derived from an EMBL/GenBank/DDBJ whole genome shotgun (WGS) entry which is preliminary data.</text>
</comment>
<dbReference type="PANTHER" id="PTHR13604">
    <property type="entry name" value="DC12-RELATED"/>
    <property type="match status" value="1"/>
</dbReference>
<keyword evidence="4 8" id="KW-0378">Hydrolase</keyword>
<dbReference type="GO" id="GO:0003697">
    <property type="term" value="F:single-stranded DNA binding"/>
    <property type="evidence" value="ECO:0007669"/>
    <property type="project" value="InterPro"/>
</dbReference>
<evidence type="ECO:0000256" key="5">
    <source>
        <dbReference type="ARBA" id="ARBA00023124"/>
    </source>
</evidence>
<proteinExistence type="inferred from homology"/>
<name>A0A4R3STW1_9FIRM</name>
<keyword evidence="7" id="KW-0456">Lyase</keyword>
<protein>
    <recommendedName>
        <fullName evidence="8">Abasic site processing protein</fullName>
        <ecNumber evidence="8">3.4.-.-</ecNumber>
    </recommendedName>
</protein>